<dbReference type="InterPro" id="IPR036909">
    <property type="entry name" value="Cyt_c-like_dom_sf"/>
</dbReference>
<dbReference type="SUPFAM" id="SSF46626">
    <property type="entry name" value="Cytochrome c"/>
    <property type="match status" value="2"/>
</dbReference>
<dbReference type="AlphaFoldDB" id="M4ZBB3"/>
<keyword evidence="19 21" id="KW-0472">Membrane</keyword>
<keyword evidence="13 21" id="KW-0375">Hydrogen ion transport</keyword>
<evidence type="ECO:0000256" key="5">
    <source>
        <dbReference type="ARBA" id="ARBA00022448"/>
    </source>
</evidence>
<dbReference type="Pfam" id="PF14715">
    <property type="entry name" value="FixP_N"/>
    <property type="match status" value="1"/>
</dbReference>
<dbReference type="InterPro" id="IPR008168">
    <property type="entry name" value="Cyt_C_IC"/>
</dbReference>
<dbReference type="Proteomes" id="UP000011841">
    <property type="component" value="Chromosome"/>
</dbReference>
<dbReference type="GO" id="GO:0006119">
    <property type="term" value="P:oxidative phosphorylation"/>
    <property type="evidence" value="ECO:0007669"/>
    <property type="project" value="UniProtKB-UniPathway"/>
</dbReference>
<dbReference type="InterPro" id="IPR009056">
    <property type="entry name" value="Cyt_c-like_dom"/>
</dbReference>
<dbReference type="InterPro" id="IPR038414">
    <property type="entry name" value="CcoP_N_sf"/>
</dbReference>
<keyword evidence="11 21" id="KW-0479">Metal-binding</keyword>
<keyword evidence="17 21" id="KW-0408">Iron</keyword>
<evidence type="ECO:0000256" key="7">
    <source>
        <dbReference type="ARBA" id="ARBA00022519"/>
    </source>
</evidence>
<evidence type="ECO:0000256" key="16">
    <source>
        <dbReference type="ARBA" id="ARBA00023002"/>
    </source>
</evidence>
<evidence type="ECO:0000256" key="19">
    <source>
        <dbReference type="ARBA" id="ARBA00023136"/>
    </source>
</evidence>
<reference evidence="26 27" key="1">
    <citation type="journal article" date="2013" name="Appl. Environ. Microbiol.">
        <title>Genome analysis suggests that the soil oligotrophic bacterium Agromonas oligotrophica (Bradyrhizobium oligotrophicum) is a nitrogen-fixing symbiont of Aeschynomene indica.</title>
        <authorList>
            <person name="Okubo T."/>
            <person name="Fukushima S."/>
            <person name="Itakura M."/>
            <person name="Oshima K."/>
            <person name="Longtonglang A."/>
            <person name="Teaumroong N."/>
            <person name="Mitsui H."/>
            <person name="Hattori M."/>
            <person name="Hattori R."/>
            <person name="Hattori T."/>
            <person name="Minamisawa K."/>
        </authorList>
    </citation>
    <scope>NUCLEOTIDE SEQUENCE [LARGE SCALE GENOMIC DNA]</scope>
    <source>
        <strain evidence="26 27">S58</strain>
    </source>
</reference>
<evidence type="ECO:0000256" key="21">
    <source>
        <dbReference type="PIRNR" id="PIRNR000006"/>
    </source>
</evidence>
<dbReference type="InterPro" id="IPR032858">
    <property type="entry name" value="CcoP_N"/>
</dbReference>
<feature type="binding site" description="covalent" evidence="23">
    <location>
        <position position="125"/>
    </location>
    <ligand>
        <name>heme c</name>
        <dbReference type="ChEBI" id="CHEBI:61717"/>
        <label>1</label>
    </ligand>
</feature>
<evidence type="ECO:0000256" key="24">
    <source>
        <dbReference type="SAM" id="Phobius"/>
    </source>
</evidence>
<dbReference type="OrthoDB" id="9811281at2"/>
<dbReference type="PATRIC" id="fig|1245469.3.peg.5288"/>
<evidence type="ECO:0000256" key="3">
    <source>
        <dbReference type="ARBA" id="ARBA00006113"/>
    </source>
</evidence>
<evidence type="ECO:0000256" key="6">
    <source>
        <dbReference type="ARBA" id="ARBA00022475"/>
    </source>
</evidence>
<dbReference type="KEGG" id="aol:S58_51640"/>
<dbReference type="PRINTS" id="PR00605">
    <property type="entry name" value="CYTCHROMECIC"/>
</dbReference>
<protein>
    <recommendedName>
        <fullName evidence="21">Cbb3-type cytochrome c oxidase subunit</fullName>
    </recommendedName>
</protein>
<evidence type="ECO:0000256" key="11">
    <source>
        <dbReference type="ARBA" id="ARBA00022723"/>
    </source>
</evidence>
<feature type="binding site" description="axial binding residue" evidence="22">
    <location>
        <position position="126"/>
    </location>
    <ligand>
        <name>heme c</name>
        <dbReference type="ChEBI" id="CHEBI:61717"/>
        <label>1</label>
    </ligand>
    <ligandPart>
        <name>Fe</name>
        <dbReference type="ChEBI" id="CHEBI:18248"/>
    </ligandPart>
</feature>
<dbReference type="PANTHER" id="PTHR33751:SF1">
    <property type="entry name" value="CBB3-TYPE CYTOCHROME C OXIDASE SUBUNIT FIXP"/>
    <property type="match status" value="1"/>
</dbReference>
<dbReference type="STRING" id="1245469.S58_51640"/>
<comment type="similarity">
    <text evidence="3 21">Belongs to the CcoP / FixP family.</text>
</comment>
<evidence type="ECO:0000256" key="13">
    <source>
        <dbReference type="ARBA" id="ARBA00022781"/>
    </source>
</evidence>
<evidence type="ECO:0000313" key="27">
    <source>
        <dbReference type="Proteomes" id="UP000011841"/>
    </source>
</evidence>
<keyword evidence="7 21" id="KW-0997">Cell inner membrane</keyword>
<comment type="cofactor">
    <cofactor evidence="21 23">
        <name>heme c</name>
        <dbReference type="ChEBI" id="CHEBI:61717"/>
    </cofactor>
    <text evidence="21 23">Binds 2 heme C groups per subunit.</text>
</comment>
<keyword evidence="14 21" id="KW-0249">Electron transport</keyword>
<keyword evidence="16 21" id="KW-0560">Oxidoreductase</keyword>
<evidence type="ECO:0000256" key="17">
    <source>
        <dbReference type="ARBA" id="ARBA00023004"/>
    </source>
</evidence>
<dbReference type="EMBL" id="AP012603">
    <property type="protein sequence ID" value="BAM91143.1"/>
    <property type="molecule type" value="Genomic_DNA"/>
</dbReference>
<feature type="binding site" description="axial binding residue" evidence="22">
    <location>
        <position position="173"/>
    </location>
    <ligand>
        <name>heme c</name>
        <dbReference type="ChEBI" id="CHEBI:61717"/>
        <label>2</label>
    </ligand>
    <ligandPart>
        <name>Fe</name>
        <dbReference type="ChEBI" id="CHEBI:18248"/>
    </ligandPart>
</feature>
<dbReference type="GO" id="GO:0005886">
    <property type="term" value="C:plasma membrane"/>
    <property type="evidence" value="ECO:0007669"/>
    <property type="project" value="UniProtKB-SubCell"/>
</dbReference>
<comment type="subcellular location">
    <subcellularLocation>
        <location evidence="1 21">Cell inner membrane</location>
    </subcellularLocation>
</comment>
<feature type="binding site" description="axial binding residue" evidence="22">
    <location>
        <position position="264"/>
    </location>
    <ligand>
        <name>heme c</name>
        <dbReference type="ChEBI" id="CHEBI:61717"/>
        <label>1</label>
    </ligand>
    <ligandPart>
        <name>Fe</name>
        <dbReference type="ChEBI" id="CHEBI:18248"/>
    </ligandPart>
</feature>
<feature type="binding site" description="covalent" evidence="23">
    <location>
        <position position="222"/>
    </location>
    <ligand>
        <name>heme c</name>
        <dbReference type="ChEBI" id="CHEBI:61717"/>
        <label>2</label>
    </ligand>
</feature>
<keyword evidence="12" id="KW-0677">Repeat</keyword>
<proteinExistence type="inferred from homology"/>
<keyword evidence="9 21" id="KW-0679">Respiratory chain</keyword>
<dbReference type="NCBIfam" id="TIGR00782">
    <property type="entry name" value="ccoP"/>
    <property type="match status" value="1"/>
</dbReference>
<keyword evidence="10 24" id="KW-0812">Transmembrane</keyword>
<dbReference type="GO" id="GO:0009055">
    <property type="term" value="F:electron transfer activity"/>
    <property type="evidence" value="ECO:0007669"/>
    <property type="project" value="InterPro"/>
</dbReference>
<dbReference type="GO" id="GO:0005506">
    <property type="term" value="F:iron ion binding"/>
    <property type="evidence" value="ECO:0007669"/>
    <property type="project" value="InterPro"/>
</dbReference>
<evidence type="ECO:0000256" key="15">
    <source>
        <dbReference type="ARBA" id="ARBA00022989"/>
    </source>
</evidence>
<dbReference type="GeneID" id="301818925"/>
<evidence type="ECO:0000256" key="2">
    <source>
        <dbReference type="ARBA" id="ARBA00004673"/>
    </source>
</evidence>
<dbReference type="InterPro" id="IPR004678">
    <property type="entry name" value="Cyt_c_oxidase_cbb3_su3"/>
</dbReference>
<evidence type="ECO:0000256" key="23">
    <source>
        <dbReference type="PIRSR" id="PIRSR000006-2"/>
    </source>
</evidence>
<dbReference type="UniPathway" id="UPA00705"/>
<evidence type="ECO:0000256" key="12">
    <source>
        <dbReference type="ARBA" id="ARBA00022737"/>
    </source>
</evidence>
<evidence type="ECO:0000256" key="10">
    <source>
        <dbReference type="ARBA" id="ARBA00022692"/>
    </source>
</evidence>
<accession>M4ZBB3</accession>
<feature type="binding site" description="axial binding residue" evidence="22">
    <location>
        <position position="223"/>
    </location>
    <ligand>
        <name>heme c</name>
        <dbReference type="ChEBI" id="CHEBI:61717"/>
        <label>2</label>
    </ligand>
    <ligandPart>
        <name>Fe</name>
        <dbReference type="ChEBI" id="CHEBI:18248"/>
    </ligandPart>
</feature>
<organism evidence="26 27">
    <name type="scientific">Bradyrhizobium oligotrophicum S58</name>
    <dbReference type="NCBI Taxonomy" id="1245469"/>
    <lineage>
        <taxon>Bacteria</taxon>
        <taxon>Pseudomonadati</taxon>
        <taxon>Pseudomonadota</taxon>
        <taxon>Alphaproteobacteria</taxon>
        <taxon>Hyphomicrobiales</taxon>
        <taxon>Nitrobacteraceae</taxon>
        <taxon>Bradyrhizobium</taxon>
    </lineage>
</organism>
<evidence type="ECO:0000256" key="20">
    <source>
        <dbReference type="ARBA" id="ARBA00025525"/>
    </source>
</evidence>
<feature type="binding site" description="covalent" evidence="23">
    <location>
        <position position="219"/>
    </location>
    <ligand>
        <name>heme c</name>
        <dbReference type="ChEBI" id="CHEBI:61717"/>
        <label>2</label>
    </ligand>
</feature>
<keyword evidence="27" id="KW-1185">Reference proteome</keyword>
<dbReference type="GO" id="GO:0020037">
    <property type="term" value="F:heme binding"/>
    <property type="evidence" value="ECO:0007669"/>
    <property type="project" value="InterPro"/>
</dbReference>
<dbReference type="Gene3D" id="6.10.280.130">
    <property type="match status" value="1"/>
</dbReference>
<dbReference type="Gene3D" id="1.10.760.10">
    <property type="entry name" value="Cytochrome c-like domain"/>
    <property type="match status" value="2"/>
</dbReference>
<evidence type="ECO:0000259" key="25">
    <source>
        <dbReference type="PROSITE" id="PS51007"/>
    </source>
</evidence>
<keyword evidence="6 21" id="KW-1003">Cell membrane</keyword>
<dbReference type="InterPro" id="IPR050597">
    <property type="entry name" value="Cytochrome_c_Oxidase_Subunit"/>
</dbReference>
<sequence length="290" mass="30975">MADHTEVDSVSGTATTGHAWDGIKELNTPLPRWWVITFYITIVWAIGYWIVYPAWPTISSNTKGLFGYSSRADVAVELANLEKIRGAKMAALATASLADIEKDPAMLALARAKGKTVFGDNCAACHGTGAAGAKGFPNLNDDDWLWGGSLEQIQQTLLYGVRSGHPKTREGQMLAFGKDGVLKPAEIVTVANYVRELAGLPTRPGYDPKAGAKIFAENCVACHGDNAKGNPDVGAPNLTDKIWLYGSDEATLIETITNGRNGVMPAWEGRLDPTTIKAMAVYVHSLGGGK</sequence>
<evidence type="ECO:0000256" key="22">
    <source>
        <dbReference type="PIRSR" id="PIRSR000006-1"/>
    </source>
</evidence>
<dbReference type="Pfam" id="PF00034">
    <property type="entry name" value="Cytochrom_C"/>
    <property type="match status" value="1"/>
</dbReference>
<feature type="domain" description="Cytochrome c" evidence="25">
    <location>
        <begin position="206"/>
        <end position="287"/>
    </location>
</feature>
<feature type="transmembrane region" description="Helical" evidence="24">
    <location>
        <begin position="33"/>
        <end position="55"/>
    </location>
</feature>
<evidence type="ECO:0000256" key="1">
    <source>
        <dbReference type="ARBA" id="ARBA00004533"/>
    </source>
</evidence>
<evidence type="ECO:0000256" key="4">
    <source>
        <dbReference type="ARBA" id="ARBA00011203"/>
    </source>
</evidence>
<name>M4ZBB3_9BRAD</name>
<feature type="domain" description="Cytochrome c" evidence="25">
    <location>
        <begin position="109"/>
        <end position="198"/>
    </location>
</feature>
<comment type="pathway">
    <text evidence="2 21">Energy metabolism; oxidative phosphorylation.</text>
</comment>
<dbReference type="PANTHER" id="PTHR33751">
    <property type="entry name" value="CBB3-TYPE CYTOCHROME C OXIDASE SUBUNIT FIXP"/>
    <property type="match status" value="1"/>
</dbReference>
<keyword evidence="5 21" id="KW-0813">Transport</keyword>
<comment type="subunit">
    <text evidence="4">Component of the cbb3-type cytochrome c oxidase at least composed of FixN, FixO, FixQ and FixP.</text>
</comment>
<dbReference type="PROSITE" id="PS51007">
    <property type="entry name" value="CYTC"/>
    <property type="match status" value="2"/>
</dbReference>
<keyword evidence="15 24" id="KW-1133">Transmembrane helix</keyword>
<keyword evidence="18 21" id="KW-0406">Ion transport</keyword>
<dbReference type="GO" id="GO:0016491">
    <property type="term" value="F:oxidoreductase activity"/>
    <property type="evidence" value="ECO:0007669"/>
    <property type="project" value="UniProtKB-KW"/>
</dbReference>
<dbReference type="GO" id="GO:1902600">
    <property type="term" value="P:proton transmembrane transport"/>
    <property type="evidence" value="ECO:0007669"/>
    <property type="project" value="UniProtKB-KW"/>
</dbReference>
<evidence type="ECO:0000313" key="26">
    <source>
        <dbReference type="EMBL" id="BAM91143.1"/>
    </source>
</evidence>
<evidence type="ECO:0000256" key="18">
    <source>
        <dbReference type="ARBA" id="ARBA00023065"/>
    </source>
</evidence>
<feature type="binding site" description="covalent" evidence="23">
    <location>
        <position position="122"/>
    </location>
    <ligand>
        <name>heme c</name>
        <dbReference type="ChEBI" id="CHEBI:61717"/>
        <label>1</label>
    </ligand>
</feature>
<keyword evidence="8 21" id="KW-0349">Heme</keyword>
<evidence type="ECO:0000256" key="14">
    <source>
        <dbReference type="ARBA" id="ARBA00022982"/>
    </source>
</evidence>
<comment type="function">
    <text evidence="20">C-type cytochrome. Part of the cbb3-type cytochrome c oxidase complex. FixP subunit is required for transferring electrons from donor cytochrome c via its heme groups to FixO subunit. From there, electrons are shuttled to the catalytic binuclear center of FixN subunit where oxygen reduction takes place. The complex also functions as a proton pump.</text>
</comment>
<dbReference type="HOGENOM" id="CLU_047545_2_0_5"/>
<evidence type="ECO:0000256" key="9">
    <source>
        <dbReference type="ARBA" id="ARBA00022660"/>
    </source>
</evidence>
<dbReference type="eggNOG" id="COG2010">
    <property type="taxonomic scope" value="Bacteria"/>
</dbReference>
<gene>
    <name evidence="26" type="primary">fixP</name>
    <name evidence="26" type="ORF">S58_51640</name>
</gene>
<dbReference type="RefSeq" id="WP_015668232.1">
    <property type="nucleotide sequence ID" value="NC_020453.1"/>
</dbReference>
<dbReference type="Pfam" id="PF13442">
    <property type="entry name" value="Cytochrome_CBB3"/>
    <property type="match status" value="1"/>
</dbReference>
<evidence type="ECO:0000256" key="8">
    <source>
        <dbReference type="ARBA" id="ARBA00022617"/>
    </source>
</evidence>
<dbReference type="PIRSF" id="PIRSF000006">
    <property type="entry name" value="Cbb3-Cox_fixP"/>
    <property type="match status" value="1"/>
</dbReference>